<evidence type="ECO:0000256" key="1">
    <source>
        <dbReference type="SAM" id="MobiDB-lite"/>
    </source>
</evidence>
<feature type="region of interest" description="Disordered" evidence="1">
    <location>
        <begin position="315"/>
        <end position="340"/>
    </location>
</feature>
<feature type="region of interest" description="Disordered" evidence="1">
    <location>
        <begin position="201"/>
        <end position="226"/>
    </location>
</feature>
<accession>M8AWN6</accession>
<feature type="compositionally biased region" description="Polar residues" evidence="1">
    <location>
        <begin position="210"/>
        <end position="226"/>
    </location>
</feature>
<feature type="region of interest" description="Disordered" evidence="1">
    <location>
        <begin position="465"/>
        <end position="491"/>
    </location>
</feature>
<feature type="region of interest" description="Disordered" evidence="1">
    <location>
        <begin position="1"/>
        <end position="27"/>
    </location>
</feature>
<name>M8AWN6_AEGTA</name>
<dbReference type="AlphaFoldDB" id="M8AWN6"/>
<reference evidence="2" key="1">
    <citation type="submission" date="2015-06" db="UniProtKB">
        <authorList>
            <consortium name="EnsemblPlants"/>
        </authorList>
    </citation>
    <scope>IDENTIFICATION</scope>
</reference>
<protein>
    <submittedName>
        <fullName evidence="2">Uncharacterized protein</fullName>
    </submittedName>
</protein>
<dbReference type="PANTHER" id="PTHR33167">
    <property type="entry name" value="TRANSCRIPTION FACTOR, PUTATIVE (DUF863)-RELATED"/>
    <property type="match status" value="1"/>
</dbReference>
<evidence type="ECO:0000313" key="2">
    <source>
        <dbReference type="EnsemblPlants" id="EMT05829"/>
    </source>
</evidence>
<feature type="compositionally biased region" description="Low complexity" evidence="1">
    <location>
        <begin position="480"/>
        <end position="491"/>
    </location>
</feature>
<dbReference type="PANTHER" id="PTHR33167:SF52">
    <property type="entry name" value="EXPRESSED PROTEIN"/>
    <property type="match status" value="1"/>
</dbReference>
<dbReference type="EnsemblPlants" id="EMT05829">
    <property type="protein sequence ID" value="EMT05829"/>
    <property type="gene ID" value="F775_13555"/>
</dbReference>
<proteinExistence type="predicted"/>
<feature type="compositionally biased region" description="Polar residues" evidence="1">
    <location>
        <begin position="324"/>
        <end position="340"/>
    </location>
</feature>
<organism evidence="2">
    <name type="scientific">Aegilops tauschii</name>
    <name type="common">Tausch's goatgrass</name>
    <name type="synonym">Aegilops squarrosa</name>
    <dbReference type="NCBI Taxonomy" id="37682"/>
    <lineage>
        <taxon>Eukaryota</taxon>
        <taxon>Viridiplantae</taxon>
        <taxon>Streptophyta</taxon>
        <taxon>Embryophyta</taxon>
        <taxon>Tracheophyta</taxon>
        <taxon>Spermatophyta</taxon>
        <taxon>Magnoliopsida</taxon>
        <taxon>Liliopsida</taxon>
        <taxon>Poales</taxon>
        <taxon>Poaceae</taxon>
        <taxon>BOP clade</taxon>
        <taxon>Pooideae</taxon>
        <taxon>Triticodae</taxon>
        <taxon>Triticeae</taxon>
        <taxon>Triticinae</taxon>
        <taxon>Aegilops</taxon>
    </lineage>
</organism>
<sequence>MAVDGKEHKGGKATVAEKKPTAKPKGKVEALHCGLGPTGPVDRSWLPADSGLVTRDHAAARSPLDIERGGRARARPGVPISTHIWAGWGCRLEIDTERLAASIFQEMDREEMKMVILGQEQTFRQQVHEMHRVYHVQKQLMREMQLAGLNQAHAETKHKLEVWRDDKATDRQQLYSFSNSCTPASAAEECDLELTLATGSSRSHKGKQVGKSSNSDSGMAVSSTSTESDLAQFKEFDTRVVHEMHRVYRVQKQLMREMQIAGLNQAHAKTKPKLEVWCDDRATNRQQLYSFSNNCIPASAAEECNLELTLATGSSRSHKGKQVGKSSNSDSGMTVSSTSTESDLAQFKEFDKRVVRLEIDTERLAASIFQEMDREEMKMVILGQEQTFRQQVHEIHRVYHVQKQVMREMQIAGLNQAHAETKHKLEVWRDDKATDRQQLYSFSNSWIPASAAEECNLELTVATGSSRSHKGKQVGKSSNSYSGMAVSSTSSGSDLARFKEFDTRLVRFQIESKRVHQPVILRMAR</sequence>